<dbReference type="GO" id="GO:0000731">
    <property type="term" value="P:DNA synthesis involved in DNA repair"/>
    <property type="evidence" value="ECO:0007669"/>
    <property type="project" value="TreeGrafter"/>
</dbReference>
<dbReference type="KEGG" id="nfr:ERS450000_01127"/>
<dbReference type="InterPro" id="IPR027417">
    <property type="entry name" value="P-loop_NTPase"/>
</dbReference>
<dbReference type="AlphaFoldDB" id="A0A0H5NHW6"/>
<dbReference type="RefSeq" id="WP_060590971.1">
    <property type="nucleotide sequence ID" value="NZ_CP031418.1"/>
</dbReference>
<dbReference type="PANTHER" id="PTHR32182:SF25">
    <property type="entry name" value="SLR1056 PROTEIN"/>
    <property type="match status" value="1"/>
</dbReference>
<proteinExistence type="predicted"/>
<protein>
    <submittedName>
        <fullName evidence="3">Predicted ATPase</fullName>
    </submittedName>
</protein>
<reference evidence="4" key="1">
    <citation type="submission" date="2015-03" db="EMBL/GenBank/DDBJ databases">
        <authorList>
            <consortium name="Pathogen Informatics"/>
        </authorList>
    </citation>
    <scope>NUCLEOTIDE SEQUENCE [LARGE SCALE GENOMIC DNA]</scope>
    <source>
        <strain evidence="4">NCTC11134</strain>
    </source>
</reference>
<dbReference type="FunFam" id="3.40.50.300:FF:002534">
    <property type="entry name" value="Putative RecF protein"/>
    <property type="match status" value="1"/>
</dbReference>
<dbReference type="InterPro" id="IPR014555">
    <property type="entry name" value="RecF-like"/>
</dbReference>
<accession>A0A0H5NHW6</accession>
<evidence type="ECO:0000313" key="4">
    <source>
        <dbReference type="Proteomes" id="UP000057820"/>
    </source>
</evidence>
<sequence length="388" mass="41873">MLTTLSVANYRSLRELVVPLGELTVITGTNGAGKSNLYRALRLLADTASNGAVGALAREGGLPSTLWAGPPNGARSVRRGQPSLQSGPVTLRLGYAGDEFGYAVDLGVPGGDLDGSAETRTMFGLDPEIKSECVWSGPVLRPSAVLVERCNSRVLVRDGSDIADYAIAPFDSMLSEFADPATAPELLVLRDRMRGWRFYDHFRTDADAPARLSRVGTRTPVLAADGADLAAAIQTIREIGDPELLDEAIDDAFPGCQVFVDDRNGRFDLQWKQQGLLRPLGAAELSDGTLRYLLLVAALLTPRPPELLIFNEPETSLHPDLFAPLGHLIAAVSQDTQIIVVSHAQMVIDALIRNGHSVTAIELVKQSGETTISGQGLLDRPQWNWYER</sequence>
<dbReference type="Proteomes" id="UP000057820">
    <property type="component" value="Chromosome 1"/>
</dbReference>
<dbReference type="GO" id="GO:0005524">
    <property type="term" value="F:ATP binding"/>
    <property type="evidence" value="ECO:0007669"/>
    <property type="project" value="InterPro"/>
</dbReference>
<dbReference type="EMBL" id="LN868938">
    <property type="protein sequence ID" value="CRY75053.1"/>
    <property type="molecule type" value="Genomic_DNA"/>
</dbReference>
<dbReference type="PANTHER" id="PTHR32182">
    <property type="entry name" value="DNA REPLICATION AND REPAIR PROTEIN RECF"/>
    <property type="match status" value="1"/>
</dbReference>
<keyword evidence="1" id="KW-0742">SOS response</keyword>
<gene>
    <name evidence="3" type="ORF">ERS450000_01127</name>
</gene>
<dbReference type="GO" id="GO:0016887">
    <property type="term" value="F:ATP hydrolysis activity"/>
    <property type="evidence" value="ECO:0007669"/>
    <property type="project" value="InterPro"/>
</dbReference>
<dbReference type="PIRSF" id="PIRSF029347">
    <property type="entry name" value="RecF"/>
    <property type="match status" value="1"/>
</dbReference>
<evidence type="ECO:0000313" key="3">
    <source>
        <dbReference type="EMBL" id="CRY75053.1"/>
    </source>
</evidence>
<dbReference type="SUPFAM" id="SSF52540">
    <property type="entry name" value="P-loop containing nucleoside triphosphate hydrolases"/>
    <property type="match status" value="1"/>
</dbReference>
<dbReference type="InterPro" id="IPR003959">
    <property type="entry name" value="ATPase_AAA_core"/>
</dbReference>
<name>A0A0H5NHW6_NOCFR</name>
<evidence type="ECO:0000259" key="2">
    <source>
        <dbReference type="Pfam" id="PF13304"/>
    </source>
</evidence>
<dbReference type="GO" id="GO:0006302">
    <property type="term" value="P:double-strand break repair"/>
    <property type="evidence" value="ECO:0007669"/>
    <property type="project" value="TreeGrafter"/>
</dbReference>
<organism evidence="3 4">
    <name type="scientific">Nocardia farcinica</name>
    <dbReference type="NCBI Taxonomy" id="37329"/>
    <lineage>
        <taxon>Bacteria</taxon>
        <taxon>Bacillati</taxon>
        <taxon>Actinomycetota</taxon>
        <taxon>Actinomycetes</taxon>
        <taxon>Mycobacteriales</taxon>
        <taxon>Nocardiaceae</taxon>
        <taxon>Nocardia</taxon>
    </lineage>
</organism>
<evidence type="ECO:0000256" key="1">
    <source>
        <dbReference type="ARBA" id="ARBA00023236"/>
    </source>
</evidence>
<dbReference type="GO" id="GO:0009432">
    <property type="term" value="P:SOS response"/>
    <property type="evidence" value="ECO:0007669"/>
    <property type="project" value="UniProtKB-KW"/>
</dbReference>
<dbReference type="Pfam" id="PF13304">
    <property type="entry name" value="AAA_21"/>
    <property type="match status" value="1"/>
</dbReference>
<dbReference type="Gene3D" id="3.40.50.300">
    <property type="entry name" value="P-loop containing nucleotide triphosphate hydrolases"/>
    <property type="match status" value="2"/>
</dbReference>
<feature type="domain" description="ATPase AAA-type core" evidence="2">
    <location>
        <begin position="23"/>
        <end position="343"/>
    </location>
</feature>
<dbReference type="FunFam" id="3.40.50.300:FF:002708">
    <property type="entry name" value="FeS assembly ATPase SufC"/>
    <property type="match status" value="1"/>
</dbReference>
<keyword evidence="1" id="KW-0227">DNA damage</keyword>